<name>A0A078J9R6_BRANA</name>
<evidence type="ECO:0000313" key="2">
    <source>
        <dbReference type="Proteomes" id="UP000028999"/>
    </source>
</evidence>
<dbReference type="PaxDb" id="3708-A0A078J9R6"/>
<sequence length="87" mass="10084">MSKWSLWSPIHLSRNRIRSNRILFNLTRIIIVNSNMNGTVYDPPGQTGFGGFNDWGCVGGDNMWTDEDSFWLLQDQLCNEMTSYSYN</sequence>
<proteinExistence type="predicted"/>
<keyword evidence="2" id="KW-1185">Reference proteome</keyword>
<reference evidence="1 2" key="1">
    <citation type="journal article" date="2014" name="Science">
        <title>Plant genetics. Early allopolyploid evolution in the post-Neolithic Brassica napus oilseed genome.</title>
        <authorList>
            <person name="Chalhoub B."/>
            <person name="Denoeud F."/>
            <person name="Liu S."/>
            <person name="Parkin I.A."/>
            <person name="Tang H."/>
            <person name="Wang X."/>
            <person name="Chiquet J."/>
            <person name="Belcram H."/>
            <person name="Tong C."/>
            <person name="Samans B."/>
            <person name="Correa M."/>
            <person name="Da Silva C."/>
            <person name="Just J."/>
            <person name="Falentin C."/>
            <person name="Koh C.S."/>
            <person name="Le Clainche I."/>
            <person name="Bernard M."/>
            <person name="Bento P."/>
            <person name="Noel B."/>
            <person name="Labadie K."/>
            <person name="Alberti A."/>
            <person name="Charles M."/>
            <person name="Arnaud D."/>
            <person name="Guo H."/>
            <person name="Daviaud C."/>
            <person name="Alamery S."/>
            <person name="Jabbari K."/>
            <person name="Zhao M."/>
            <person name="Edger P.P."/>
            <person name="Chelaifa H."/>
            <person name="Tack D."/>
            <person name="Lassalle G."/>
            <person name="Mestiri I."/>
            <person name="Schnel N."/>
            <person name="Le Paslier M.C."/>
            <person name="Fan G."/>
            <person name="Renault V."/>
            <person name="Bayer P.E."/>
            <person name="Golicz A.A."/>
            <person name="Manoli S."/>
            <person name="Lee T.H."/>
            <person name="Thi V.H."/>
            <person name="Chalabi S."/>
            <person name="Hu Q."/>
            <person name="Fan C."/>
            <person name="Tollenaere R."/>
            <person name="Lu Y."/>
            <person name="Battail C."/>
            <person name="Shen J."/>
            <person name="Sidebottom C.H."/>
            <person name="Wang X."/>
            <person name="Canaguier A."/>
            <person name="Chauveau A."/>
            <person name="Berard A."/>
            <person name="Deniot G."/>
            <person name="Guan M."/>
            <person name="Liu Z."/>
            <person name="Sun F."/>
            <person name="Lim Y.P."/>
            <person name="Lyons E."/>
            <person name="Town C.D."/>
            <person name="Bancroft I."/>
            <person name="Wang X."/>
            <person name="Meng J."/>
            <person name="Ma J."/>
            <person name="Pires J.C."/>
            <person name="King G.J."/>
            <person name="Brunel D."/>
            <person name="Delourme R."/>
            <person name="Renard M."/>
            <person name="Aury J.M."/>
            <person name="Adams K.L."/>
            <person name="Batley J."/>
            <person name="Snowdon R.J."/>
            <person name="Tost J."/>
            <person name="Edwards D."/>
            <person name="Zhou Y."/>
            <person name="Hua W."/>
            <person name="Sharpe A.G."/>
            <person name="Paterson A.H."/>
            <person name="Guan C."/>
            <person name="Wincker P."/>
        </authorList>
    </citation>
    <scope>NUCLEOTIDE SEQUENCE [LARGE SCALE GENOMIC DNA]</scope>
    <source>
        <strain evidence="2">cv. Darmor-bzh</strain>
    </source>
</reference>
<dbReference type="STRING" id="3708.A0A078J9R6"/>
<accession>A0A078J9R6</accession>
<dbReference type="Proteomes" id="UP000028999">
    <property type="component" value="Unassembled WGS sequence"/>
</dbReference>
<dbReference type="AlphaFoldDB" id="A0A078J9R6"/>
<gene>
    <name evidence="1" type="primary">BnaC04g52400D</name>
    <name evidence="1" type="ORF">GSBRNA2T00036181001</name>
</gene>
<dbReference type="Gramene" id="CDY62335">
    <property type="protein sequence ID" value="CDY62335"/>
    <property type="gene ID" value="GSBRNA2T00036181001"/>
</dbReference>
<organism evidence="1 2">
    <name type="scientific">Brassica napus</name>
    <name type="common">Rape</name>
    <dbReference type="NCBI Taxonomy" id="3708"/>
    <lineage>
        <taxon>Eukaryota</taxon>
        <taxon>Viridiplantae</taxon>
        <taxon>Streptophyta</taxon>
        <taxon>Embryophyta</taxon>
        <taxon>Tracheophyta</taxon>
        <taxon>Spermatophyta</taxon>
        <taxon>Magnoliopsida</taxon>
        <taxon>eudicotyledons</taxon>
        <taxon>Gunneridae</taxon>
        <taxon>Pentapetalae</taxon>
        <taxon>rosids</taxon>
        <taxon>malvids</taxon>
        <taxon>Brassicales</taxon>
        <taxon>Brassicaceae</taxon>
        <taxon>Brassiceae</taxon>
        <taxon>Brassica</taxon>
    </lineage>
</organism>
<dbReference type="EMBL" id="LK034130">
    <property type="protein sequence ID" value="CDY62335.1"/>
    <property type="molecule type" value="Genomic_DNA"/>
</dbReference>
<protein>
    <submittedName>
        <fullName evidence="1">BnaC04g52400D protein</fullName>
    </submittedName>
</protein>
<evidence type="ECO:0000313" key="1">
    <source>
        <dbReference type="EMBL" id="CDY62335.1"/>
    </source>
</evidence>